<dbReference type="Proteomes" id="UP000287300">
    <property type="component" value="Unassembled WGS sequence"/>
</dbReference>
<sequence length="99" mass="11548">MNHVKRSSWADSKRLVFFLSAELKQVEKKIRDELHISSEFMCLHSLLNAVQFCISDQITRLEFARGTQIRLNDLTLMHEIKGSINVLVDMTSRLLIEKM</sequence>
<evidence type="ECO:0000313" key="2">
    <source>
        <dbReference type="Proteomes" id="UP000287300"/>
    </source>
</evidence>
<accession>A0A401WXV1</accession>
<gene>
    <name evidence="1" type="ORF">NBRC3188_2820</name>
</gene>
<protein>
    <submittedName>
        <fullName evidence="1">Uncharacterized protein</fullName>
    </submittedName>
</protein>
<evidence type="ECO:0000313" key="1">
    <source>
        <dbReference type="EMBL" id="GCD54123.1"/>
    </source>
</evidence>
<proteinExistence type="predicted"/>
<dbReference type="EMBL" id="BDES01000077">
    <property type="protein sequence ID" value="GCD54123.1"/>
    <property type="molecule type" value="Genomic_DNA"/>
</dbReference>
<comment type="caution">
    <text evidence="1">The sequence shown here is derived from an EMBL/GenBank/DDBJ whole genome shotgun (WGS) entry which is preliminary data.</text>
</comment>
<dbReference type="AlphaFoldDB" id="A0A401WXV1"/>
<organism evidence="1 2">
    <name type="scientific">Acetobacter pasteurianus NBRC 3188</name>
    <dbReference type="NCBI Taxonomy" id="1226663"/>
    <lineage>
        <taxon>Bacteria</taxon>
        <taxon>Pseudomonadati</taxon>
        <taxon>Pseudomonadota</taxon>
        <taxon>Alphaproteobacteria</taxon>
        <taxon>Acetobacterales</taxon>
        <taxon>Acetobacteraceae</taxon>
        <taxon>Acetobacter</taxon>
    </lineage>
</organism>
<reference evidence="1 2" key="1">
    <citation type="submission" date="2016-06" db="EMBL/GenBank/DDBJ databases">
        <title>Acetobacter pasteurianus NBRC 3188 whole genome sequencing project.</title>
        <authorList>
            <person name="Matsutani M."/>
            <person name="Shiwa Y."/>
            <person name="Okamoto-Kainuma A."/>
            <person name="Ishikawa M."/>
            <person name="Koizumi Y."/>
            <person name="Yoshikawa H."/>
            <person name="Yakushi T."/>
            <person name="Matsushita K."/>
        </authorList>
    </citation>
    <scope>NUCLEOTIDE SEQUENCE [LARGE SCALE GENOMIC DNA]</scope>
    <source>
        <strain evidence="1 2">NBRC 3188</strain>
    </source>
</reference>
<name>A0A401WXV1_ACEPA</name>